<comment type="caution">
    <text evidence="2">The sequence shown here is derived from an EMBL/GenBank/DDBJ whole genome shotgun (WGS) entry which is preliminary data.</text>
</comment>
<organism evidence="2 3">
    <name type="scientific">Hallerella porci</name>
    <dbReference type="NCBI Taxonomy" id="1945871"/>
    <lineage>
        <taxon>Bacteria</taxon>
        <taxon>Pseudomonadati</taxon>
        <taxon>Fibrobacterota</taxon>
        <taxon>Fibrobacteria</taxon>
        <taxon>Fibrobacterales</taxon>
        <taxon>Fibrobacteraceae</taxon>
        <taxon>Hallerella</taxon>
    </lineage>
</organism>
<dbReference type="Pfam" id="PF00753">
    <property type="entry name" value="Lactamase_B"/>
    <property type="match status" value="1"/>
</dbReference>
<accession>A0ABX5LN78</accession>
<dbReference type="Gene3D" id="3.60.15.10">
    <property type="entry name" value="Ribonuclease Z/Hydroxyacylglutathione hydrolase-like"/>
    <property type="match status" value="1"/>
</dbReference>
<dbReference type="InterPro" id="IPR036866">
    <property type="entry name" value="RibonucZ/Hydroxyglut_hydro"/>
</dbReference>
<evidence type="ECO:0000313" key="3">
    <source>
        <dbReference type="Proteomes" id="UP000245523"/>
    </source>
</evidence>
<dbReference type="RefSeq" id="WP_106197608.1">
    <property type="nucleotide sequence ID" value="NZ_JAXEIU010000031.1"/>
</dbReference>
<protein>
    <submittedName>
        <fullName evidence="2">Metallo-beta-lactamase superfamily protein</fullName>
    </submittedName>
</protein>
<feature type="domain" description="Metallo-beta-lactamase" evidence="1">
    <location>
        <begin position="24"/>
        <end position="175"/>
    </location>
</feature>
<evidence type="ECO:0000259" key="1">
    <source>
        <dbReference type="SMART" id="SM00849"/>
    </source>
</evidence>
<dbReference type="SUPFAM" id="SSF56281">
    <property type="entry name" value="Metallo-hydrolase/oxidoreductase"/>
    <property type="match status" value="1"/>
</dbReference>
<keyword evidence="3" id="KW-1185">Reference proteome</keyword>
<dbReference type="InterPro" id="IPR001279">
    <property type="entry name" value="Metallo-B-lactamas"/>
</dbReference>
<proteinExistence type="predicted"/>
<dbReference type="Proteomes" id="UP000245523">
    <property type="component" value="Unassembled WGS sequence"/>
</dbReference>
<gene>
    <name evidence="2" type="ORF">B0H50_10251</name>
</gene>
<name>A0ABX5LN78_9BACT</name>
<dbReference type="EMBL" id="QGHD01000002">
    <property type="protein sequence ID" value="PWL03879.1"/>
    <property type="molecule type" value="Genomic_DNA"/>
</dbReference>
<dbReference type="SMART" id="SM00849">
    <property type="entry name" value="Lactamase_B"/>
    <property type="match status" value="1"/>
</dbReference>
<evidence type="ECO:0000313" key="2">
    <source>
        <dbReference type="EMBL" id="PWL03879.1"/>
    </source>
</evidence>
<sequence length="209" mass="23827">MEQHLPDWILHCNAADATETSPLSADVYAIRGKSAWWIFDVGANDAAVNFINSLDKNLPKNVILSHFHHDHAGNLSQISWNQLYVGKETWKHVHAGNVIENLFELDDGLHIQIAPIPNSHAKGSLIFMAAEYAFLGDANYPMVGHGKPDAYNVQQLFSQIQFLKNLNAKYFLISHKRFIAREKFSVLQFLENVYAQRKPNENWILCDEK</sequence>
<reference evidence="2 3" key="1">
    <citation type="submission" date="2018-05" db="EMBL/GenBank/DDBJ databases">
        <title>Animal gut microbial communities from fecal samples from Wisconsin, USA.</title>
        <authorList>
            <person name="Neumann A."/>
        </authorList>
    </citation>
    <scope>NUCLEOTIDE SEQUENCE [LARGE SCALE GENOMIC DNA]</scope>
    <source>
        <strain evidence="2 3">UWS4</strain>
    </source>
</reference>